<evidence type="ECO:0000313" key="2">
    <source>
        <dbReference type="Proteomes" id="UP000632222"/>
    </source>
</evidence>
<keyword evidence="2" id="KW-1185">Reference proteome</keyword>
<accession>A0ABQ2DH60</accession>
<dbReference type="Proteomes" id="UP000632222">
    <property type="component" value="Unassembled WGS sequence"/>
</dbReference>
<sequence length="54" mass="6266">MTLLQFDACPVEPFNLHEIPLLEAEFWLCILAMSWPDLLCLHAIPHFLTCQVIE</sequence>
<dbReference type="EMBL" id="BMOD01000038">
    <property type="protein sequence ID" value="GGJ57133.1"/>
    <property type="molecule type" value="Genomic_DNA"/>
</dbReference>
<evidence type="ECO:0000313" key="1">
    <source>
        <dbReference type="EMBL" id="GGJ57133.1"/>
    </source>
</evidence>
<proteinExistence type="predicted"/>
<comment type="caution">
    <text evidence="1">The sequence shown here is derived from an EMBL/GenBank/DDBJ whole genome shotgun (WGS) entry which is preliminary data.</text>
</comment>
<reference evidence="2" key="1">
    <citation type="journal article" date="2019" name="Int. J. Syst. Evol. Microbiol.">
        <title>The Global Catalogue of Microorganisms (GCM) 10K type strain sequencing project: providing services to taxonomists for standard genome sequencing and annotation.</title>
        <authorList>
            <consortium name="The Broad Institute Genomics Platform"/>
            <consortium name="The Broad Institute Genome Sequencing Center for Infectious Disease"/>
            <person name="Wu L."/>
            <person name="Ma J."/>
        </authorList>
    </citation>
    <scope>NUCLEOTIDE SEQUENCE [LARGE SCALE GENOMIC DNA]</scope>
    <source>
        <strain evidence="2">JCM 14370</strain>
    </source>
</reference>
<gene>
    <name evidence="1" type="ORF">GCM10008938_49030</name>
</gene>
<protein>
    <submittedName>
        <fullName evidence="1">Uncharacterized protein</fullName>
    </submittedName>
</protein>
<organism evidence="1 2">
    <name type="scientific">Deinococcus roseus</name>
    <dbReference type="NCBI Taxonomy" id="392414"/>
    <lineage>
        <taxon>Bacteria</taxon>
        <taxon>Thermotogati</taxon>
        <taxon>Deinococcota</taxon>
        <taxon>Deinococci</taxon>
        <taxon>Deinococcales</taxon>
        <taxon>Deinococcaceae</taxon>
        <taxon>Deinococcus</taxon>
    </lineage>
</organism>
<name>A0ABQ2DH60_9DEIO</name>